<dbReference type="Proteomes" id="UP001148786">
    <property type="component" value="Unassembled WGS sequence"/>
</dbReference>
<keyword evidence="2" id="KW-1185">Reference proteome</keyword>
<name>A0A9W8MTK6_9AGAR</name>
<dbReference type="Gene3D" id="1.20.1280.50">
    <property type="match status" value="1"/>
</dbReference>
<proteinExistence type="predicted"/>
<gene>
    <name evidence="1" type="ORF">NLJ89_g6953</name>
</gene>
<evidence type="ECO:0000313" key="1">
    <source>
        <dbReference type="EMBL" id="KAJ3506287.1"/>
    </source>
</evidence>
<comment type="caution">
    <text evidence="1">The sequence shown here is derived from an EMBL/GenBank/DDBJ whole genome shotgun (WGS) entry which is preliminary data.</text>
</comment>
<protein>
    <recommendedName>
        <fullName evidence="3">F-box domain-containing protein</fullName>
    </recommendedName>
</protein>
<sequence length="577" mass="65557">MHGFGFIDRKMDTTGSISGSDDTHELPVSELPTDILSHIFVLNADMDQDKAEVLSESVSKWRPRALTIIRDASQVCRSWRNLILSSPTLWGKLIDIDYLSRIPEEVAQEILSRAGNALLTVKARIKNNDTAADNAARSLLSRLLETNWDRIEKLVVHVFEAHSTEPDHWPQFYLPARSLKLFQFYFTPYFILKTVLPFDGRKLFDGVALQLRSFDLGSRIEFNPGASWLSHIRHLDIDDAPMPLSGWLDALNATKMLESLIIRSSFMNRWSPDLATRRLVRLPFLNRLAVSHRLFDVAALLGHLELPPRCRVGITATDPECIYSPADIDLVKDVLSTYAKAWTTYYTEQPELRLSVSSYGFCVKQFIRGTEKDPLWCFRLDISCSSDRDLHAALPYLDAFAGINFDHISELTLNMSVFRMMGMELDVDRNPDVPQFISRLKNVESMYTSLESVCTLSRMAQHHPILLPMLSRLRLWEVYRNSGDLMGPDNAAAQAVCGFLEWRKMSGHPIQLLDLTSCDHIPDLSSLENTAPGMKLRWRYAYASGCKPEYVCGSGRQDVLADLCLHKFVNGAWVRGR</sequence>
<accession>A0A9W8MTK6</accession>
<reference evidence="1" key="1">
    <citation type="submission" date="2022-07" db="EMBL/GenBank/DDBJ databases">
        <title>Genome Sequence of Agrocybe chaxingu.</title>
        <authorList>
            <person name="Buettner E."/>
        </authorList>
    </citation>
    <scope>NUCLEOTIDE SEQUENCE</scope>
    <source>
        <strain evidence="1">MP-N11</strain>
    </source>
</reference>
<organism evidence="1 2">
    <name type="scientific">Agrocybe chaxingu</name>
    <dbReference type="NCBI Taxonomy" id="84603"/>
    <lineage>
        <taxon>Eukaryota</taxon>
        <taxon>Fungi</taxon>
        <taxon>Dikarya</taxon>
        <taxon>Basidiomycota</taxon>
        <taxon>Agaricomycotina</taxon>
        <taxon>Agaricomycetes</taxon>
        <taxon>Agaricomycetidae</taxon>
        <taxon>Agaricales</taxon>
        <taxon>Agaricineae</taxon>
        <taxon>Strophariaceae</taxon>
        <taxon>Agrocybe</taxon>
    </lineage>
</organism>
<evidence type="ECO:0000313" key="2">
    <source>
        <dbReference type="Proteomes" id="UP001148786"/>
    </source>
</evidence>
<dbReference type="AlphaFoldDB" id="A0A9W8MTK6"/>
<dbReference type="EMBL" id="JANKHO010000784">
    <property type="protein sequence ID" value="KAJ3506287.1"/>
    <property type="molecule type" value="Genomic_DNA"/>
</dbReference>
<dbReference type="OrthoDB" id="3058706at2759"/>
<evidence type="ECO:0008006" key="3">
    <source>
        <dbReference type="Google" id="ProtNLM"/>
    </source>
</evidence>